<accession>A0A834TZ86</accession>
<feature type="binding site" evidence="12">
    <location>
        <position position="706"/>
    </location>
    <ligand>
        <name>ATP</name>
        <dbReference type="ChEBI" id="CHEBI:30616"/>
    </ligand>
</feature>
<dbReference type="InterPro" id="IPR001245">
    <property type="entry name" value="Ser-Thr/Tyr_kinase_cat_dom"/>
</dbReference>
<evidence type="ECO:0000256" key="5">
    <source>
        <dbReference type="ARBA" id="ARBA00022729"/>
    </source>
</evidence>
<feature type="domain" description="Serine-threonine/tyrosine-protein kinase catalytic" evidence="15">
    <location>
        <begin position="671"/>
        <end position="742"/>
    </location>
</feature>
<keyword evidence="3" id="KW-0433">Leucine-rich repeat</keyword>
<dbReference type="PANTHER" id="PTHR48053">
    <property type="entry name" value="LEUCINE RICH REPEAT FAMILY PROTEIN, EXPRESSED"/>
    <property type="match status" value="1"/>
</dbReference>
<evidence type="ECO:0000256" key="12">
    <source>
        <dbReference type="PROSITE-ProRule" id="PRU10141"/>
    </source>
</evidence>
<keyword evidence="7 12" id="KW-0547">Nucleotide-binding</keyword>
<evidence type="ECO:0000256" key="11">
    <source>
        <dbReference type="ARBA" id="ARBA00023170"/>
    </source>
</evidence>
<dbReference type="InterPro" id="IPR032675">
    <property type="entry name" value="LRR_dom_sf"/>
</dbReference>
<dbReference type="EMBL" id="JAAIUW010000005">
    <property type="protein sequence ID" value="KAF7830784.1"/>
    <property type="molecule type" value="Genomic_DNA"/>
</dbReference>
<keyword evidence="8 12" id="KW-0067">ATP-binding</keyword>
<keyword evidence="17" id="KW-0418">Kinase</keyword>
<evidence type="ECO:0000313" key="17">
    <source>
        <dbReference type="EMBL" id="KAF7830784.1"/>
    </source>
</evidence>
<dbReference type="GO" id="GO:0005886">
    <property type="term" value="C:plasma membrane"/>
    <property type="evidence" value="ECO:0007669"/>
    <property type="project" value="UniProtKB-SubCell"/>
</dbReference>
<feature type="domain" description="Leucine-rich repeat-containing N-terminal plant-type" evidence="16">
    <location>
        <begin position="36"/>
        <end position="76"/>
    </location>
</feature>
<comment type="caution">
    <text evidence="17">The sequence shown here is derived from an EMBL/GenBank/DDBJ whole genome shotgun (WGS) entry which is preliminary data.</text>
</comment>
<dbReference type="SUPFAM" id="SSF52058">
    <property type="entry name" value="L domain-like"/>
    <property type="match status" value="1"/>
</dbReference>
<protein>
    <submittedName>
        <fullName evidence="17">Putative LRR receptor-like serine/threonine-protein kinase</fullName>
    </submittedName>
</protein>
<dbReference type="Gene3D" id="1.10.510.10">
    <property type="entry name" value="Transferase(Phosphotransferase) domain 1"/>
    <property type="match status" value="1"/>
</dbReference>
<dbReference type="Pfam" id="PF07714">
    <property type="entry name" value="PK_Tyr_Ser-Thr"/>
    <property type="match status" value="2"/>
</dbReference>
<evidence type="ECO:0000256" key="8">
    <source>
        <dbReference type="ARBA" id="ARBA00022840"/>
    </source>
</evidence>
<feature type="domain" description="Serine-threonine/tyrosine-protein kinase catalytic" evidence="15">
    <location>
        <begin position="757"/>
        <end position="828"/>
    </location>
</feature>
<evidence type="ECO:0000256" key="1">
    <source>
        <dbReference type="ARBA" id="ARBA00004236"/>
    </source>
</evidence>
<keyword evidence="6" id="KW-0677">Repeat</keyword>
<gene>
    <name evidence="17" type="ORF">G2W53_013117</name>
</gene>
<dbReference type="InterPro" id="IPR051716">
    <property type="entry name" value="Plant_RL_S/T_kinase"/>
</dbReference>
<dbReference type="InterPro" id="IPR003591">
    <property type="entry name" value="Leu-rich_rpt_typical-subtyp"/>
</dbReference>
<dbReference type="PROSITE" id="PS00107">
    <property type="entry name" value="PROTEIN_KINASE_ATP"/>
    <property type="match status" value="1"/>
</dbReference>
<evidence type="ECO:0000259" key="16">
    <source>
        <dbReference type="Pfam" id="PF08263"/>
    </source>
</evidence>
<dbReference type="GO" id="GO:0005524">
    <property type="term" value="F:ATP binding"/>
    <property type="evidence" value="ECO:0007669"/>
    <property type="project" value="UniProtKB-UniRule"/>
</dbReference>
<dbReference type="Gene3D" id="3.30.200.20">
    <property type="entry name" value="Phosphorylase Kinase, domain 1"/>
    <property type="match status" value="1"/>
</dbReference>
<feature type="chain" id="PRO_5032997264" evidence="14">
    <location>
        <begin position="24"/>
        <end position="924"/>
    </location>
</feature>
<dbReference type="InterPro" id="IPR013210">
    <property type="entry name" value="LRR_N_plant-typ"/>
</dbReference>
<evidence type="ECO:0000256" key="10">
    <source>
        <dbReference type="ARBA" id="ARBA00023136"/>
    </source>
</evidence>
<dbReference type="InterPro" id="IPR017441">
    <property type="entry name" value="Protein_kinase_ATP_BS"/>
</dbReference>
<evidence type="ECO:0000256" key="6">
    <source>
        <dbReference type="ARBA" id="ARBA00022737"/>
    </source>
</evidence>
<dbReference type="PANTHER" id="PTHR48053:SF151">
    <property type="entry name" value="OS02G0216000 PROTEIN"/>
    <property type="match status" value="1"/>
</dbReference>
<keyword evidence="17" id="KW-0808">Transferase</keyword>
<evidence type="ECO:0000256" key="13">
    <source>
        <dbReference type="SAM" id="Phobius"/>
    </source>
</evidence>
<dbReference type="GO" id="GO:0004672">
    <property type="term" value="F:protein kinase activity"/>
    <property type="evidence" value="ECO:0007669"/>
    <property type="project" value="InterPro"/>
</dbReference>
<dbReference type="AlphaFoldDB" id="A0A834TZ86"/>
<feature type="signal peptide" evidence="14">
    <location>
        <begin position="1"/>
        <end position="23"/>
    </location>
</feature>
<proteinExistence type="predicted"/>
<evidence type="ECO:0000259" key="15">
    <source>
        <dbReference type="Pfam" id="PF07714"/>
    </source>
</evidence>
<feature type="transmembrane region" description="Helical" evidence="13">
    <location>
        <begin position="608"/>
        <end position="633"/>
    </location>
</feature>
<evidence type="ECO:0000313" key="18">
    <source>
        <dbReference type="Proteomes" id="UP000634136"/>
    </source>
</evidence>
<evidence type="ECO:0000256" key="2">
    <source>
        <dbReference type="ARBA" id="ARBA00004479"/>
    </source>
</evidence>
<dbReference type="SUPFAM" id="SSF52047">
    <property type="entry name" value="RNI-like"/>
    <property type="match status" value="1"/>
</dbReference>
<dbReference type="InterPro" id="IPR011009">
    <property type="entry name" value="Kinase-like_dom_sf"/>
</dbReference>
<evidence type="ECO:0000256" key="9">
    <source>
        <dbReference type="ARBA" id="ARBA00022989"/>
    </source>
</evidence>
<comment type="subcellular location">
    <subcellularLocation>
        <location evidence="1">Cell membrane</location>
    </subcellularLocation>
    <subcellularLocation>
        <location evidence="2">Membrane</location>
        <topology evidence="2">Single-pass type I membrane protein</topology>
    </subcellularLocation>
</comment>
<evidence type="ECO:0000256" key="14">
    <source>
        <dbReference type="SAM" id="SignalP"/>
    </source>
</evidence>
<dbReference type="Proteomes" id="UP000634136">
    <property type="component" value="Unassembled WGS sequence"/>
</dbReference>
<keyword evidence="11 17" id="KW-0675">Receptor</keyword>
<keyword evidence="18" id="KW-1185">Reference proteome</keyword>
<keyword evidence="10 13" id="KW-0472">Membrane</keyword>
<organism evidence="17 18">
    <name type="scientific">Senna tora</name>
    <dbReference type="NCBI Taxonomy" id="362788"/>
    <lineage>
        <taxon>Eukaryota</taxon>
        <taxon>Viridiplantae</taxon>
        <taxon>Streptophyta</taxon>
        <taxon>Embryophyta</taxon>
        <taxon>Tracheophyta</taxon>
        <taxon>Spermatophyta</taxon>
        <taxon>Magnoliopsida</taxon>
        <taxon>eudicotyledons</taxon>
        <taxon>Gunneridae</taxon>
        <taxon>Pentapetalae</taxon>
        <taxon>rosids</taxon>
        <taxon>fabids</taxon>
        <taxon>Fabales</taxon>
        <taxon>Fabaceae</taxon>
        <taxon>Caesalpinioideae</taxon>
        <taxon>Cassia clade</taxon>
        <taxon>Senna</taxon>
    </lineage>
</organism>
<dbReference type="InterPro" id="IPR001611">
    <property type="entry name" value="Leu-rich_rpt"/>
</dbReference>
<dbReference type="SMART" id="SM00369">
    <property type="entry name" value="LRR_TYP"/>
    <property type="match status" value="9"/>
</dbReference>
<evidence type="ECO:0000256" key="4">
    <source>
        <dbReference type="ARBA" id="ARBA00022692"/>
    </source>
</evidence>
<dbReference type="SUPFAM" id="SSF56112">
    <property type="entry name" value="Protein kinase-like (PK-like)"/>
    <property type="match status" value="1"/>
</dbReference>
<dbReference type="Gene3D" id="3.80.10.10">
    <property type="entry name" value="Ribonuclease Inhibitor"/>
    <property type="match status" value="3"/>
</dbReference>
<name>A0A834TZ86_9FABA</name>
<evidence type="ECO:0000256" key="7">
    <source>
        <dbReference type="ARBA" id="ARBA00022741"/>
    </source>
</evidence>
<dbReference type="Pfam" id="PF08263">
    <property type="entry name" value="LRRNT_2"/>
    <property type="match status" value="1"/>
</dbReference>
<dbReference type="OrthoDB" id="676979at2759"/>
<keyword evidence="5 14" id="KW-0732">Signal</keyword>
<sequence length="924" mass="101565">MKYIHHLTLTLVLFFFQLVHLHGVPMKKKPSLNQFTDREALLSFKSQITHDPNNSLSHWSSNSTSSHCTWYGVSCSNLGNRVQSLHLSGLRLSGILSPHLSNLSYLHSLNLSFNAFHGHIPHHLLTRLPFLTNLSLASNNLTGTLPDLHLSRLSPLQILDLSINSLTGKLPPHLGNLSSLINLSLGRNHFSGEIPPELADLRNLSHLQFFDNDLSGDFPSSILNLSSLLFLSLTNNHLTGELPGNIGHALPNLKSLFLANNAFRGVIPASISNATCLEDLDLSNNQFRGWVPLLFNNLNKLTNLNLGANRLSSTTRLNSHLFESLANSTRLQVFRIYSNQLTGELPRSVSNLSSDLQHFCVADNSLTGKIPMGMGKFQNLLSLSLEMNDFTGGIPEEIGGLNKLVQLLLYQNRLSGEIPNILGNFSQLNTLALGNNQFTGTIPASIGECKQLNFVDLRMNRLHGTIPKEIFELSGLNTLYLTDNQLWGFIPEVIGACSGLQYLGMARNNISGPIPSRLGDLRSLEVLDLSLNILSGQIPEKLEKLEYMVNLNLSFNQLEGQVPMEGVFTNLTKVDLQGNPKLCSLNHTVAHKWGILLCDNPRKRKRSLLVVPIIVAIVGATALLVTLFVLFWVSCKKKITTTSSPHGHLKGVHETISYGEIKLATNNFAAENLIGKGGFGYVYKGVFNINSTDEEEATTTTTFAVKVLDLKQSKACKSFNAECEALRIVRHRNLVKVITSCSSVDYKGNEFKALPSNVLLDQNMVAHVGDFGLARILSQNPSPNYESSTVGLKEYGVGGKAWSQGDVYNFGILLLEMMIARRPTDEMFKEGLSLTKLGSSIMDDINKVRKVCDGRLFKDYDEYSTTSSSSNNGSDGDDSVEKCIGGVIGVGLCCAAQDAKDRLNMKEVSTKLQAIRRSIYVAAL</sequence>
<evidence type="ECO:0000256" key="3">
    <source>
        <dbReference type="ARBA" id="ARBA00022614"/>
    </source>
</evidence>
<reference evidence="17" key="1">
    <citation type="submission" date="2020-09" db="EMBL/GenBank/DDBJ databases">
        <title>Genome-Enabled Discovery of Anthraquinone Biosynthesis in Senna tora.</title>
        <authorList>
            <person name="Kang S.-H."/>
            <person name="Pandey R.P."/>
            <person name="Lee C.-M."/>
            <person name="Sim J.-S."/>
            <person name="Jeong J.-T."/>
            <person name="Choi B.-S."/>
            <person name="Jung M."/>
            <person name="Ginzburg D."/>
            <person name="Zhao K."/>
            <person name="Won S.Y."/>
            <person name="Oh T.-J."/>
            <person name="Yu Y."/>
            <person name="Kim N.-H."/>
            <person name="Lee O.R."/>
            <person name="Lee T.-H."/>
            <person name="Bashyal P."/>
            <person name="Kim T.-S."/>
            <person name="Lee W.-H."/>
            <person name="Kawkins C."/>
            <person name="Kim C.-K."/>
            <person name="Kim J.S."/>
            <person name="Ahn B.O."/>
            <person name="Rhee S.Y."/>
            <person name="Sohng J.K."/>
        </authorList>
    </citation>
    <scope>NUCLEOTIDE SEQUENCE</scope>
    <source>
        <tissue evidence="17">Leaf</tissue>
    </source>
</reference>
<dbReference type="Pfam" id="PF00560">
    <property type="entry name" value="LRR_1"/>
    <property type="match status" value="7"/>
</dbReference>
<keyword evidence="9 13" id="KW-1133">Transmembrane helix</keyword>
<dbReference type="FunFam" id="3.80.10.10:FF:000095">
    <property type="entry name" value="LRR receptor-like serine/threonine-protein kinase GSO1"/>
    <property type="match status" value="2"/>
</dbReference>
<keyword evidence="4 13" id="KW-0812">Transmembrane</keyword>